<dbReference type="InParanoid" id="A0A316W358"/>
<keyword evidence="2" id="KW-1185">Reference proteome</keyword>
<name>A0A316W358_9BASI</name>
<dbReference type="Proteomes" id="UP000245783">
    <property type="component" value="Unassembled WGS sequence"/>
</dbReference>
<dbReference type="AlphaFoldDB" id="A0A316W358"/>
<reference evidence="1 2" key="1">
    <citation type="journal article" date="2018" name="Mol. Biol. Evol.">
        <title>Broad Genomic Sampling Reveals a Smut Pathogenic Ancestry of the Fungal Clade Ustilaginomycotina.</title>
        <authorList>
            <person name="Kijpornyongpan T."/>
            <person name="Mondo S.J."/>
            <person name="Barry K."/>
            <person name="Sandor L."/>
            <person name="Lee J."/>
            <person name="Lipzen A."/>
            <person name="Pangilinan J."/>
            <person name="LaButti K."/>
            <person name="Hainaut M."/>
            <person name="Henrissat B."/>
            <person name="Grigoriev I.V."/>
            <person name="Spatafora J.W."/>
            <person name="Aime M.C."/>
        </authorList>
    </citation>
    <scope>NUCLEOTIDE SEQUENCE [LARGE SCALE GENOMIC DNA]</scope>
    <source>
        <strain evidence="1 2">MCA 4658</strain>
    </source>
</reference>
<sequence length="91" mass="9858">MSRSRLHACMHACCTGSATLRCAAQNAHRKGERGVGGFHLQARPPELACSDVNANQEWSCLTFLPIPEPQAGWLAERMTVPRAAGQNLVES</sequence>
<gene>
    <name evidence="1" type="ORF">IE81DRAFT_35631</name>
</gene>
<dbReference type="EMBL" id="KZ819363">
    <property type="protein sequence ID" value="PWN44129.1"/>
    <property type="molecule type" value="Genomic_DNA"/>
</dbReference>
<evidence type="ECO:0000313" key="1">
    <source>
        <dbReference type="EMBL" id="PWN44129.1"/>
    </source>
</evidence>
<organism evidence="1 2">
    <name type="scientific">Ceraceosorus guamensis</name>
    <dbReference type="NCBI Taxonomy" id="1522189"/>
    <lineage>
        <taxon>Eukaryota</taxon>
        <taxon>Fungi</taxon>
        <taxon>Dikarya</taxon>
        <taxon>Basidiomycota</taxon>
        <taxon>Ustilaginomycotina</taxon>
        <taxon>Exobasidiomycetes</taxon>
        <taxon>Ceraceosorales</taxon>
        <taxon>Ceraceosoraceae</taxon>
        <taxon>Ceraceosorus</taxon>
    </lineage>
</organism>
<accession>A0A316W358</accession>
<protein>
    <submittedName>
        <fullName evidence="1">Uncharacterized protein</fullName>
    </submittedName>
</protein>
<dbReference type="GeneID" id="37038549"/>
<dbReference type="RefSeq" id="XP_025371289.1">
    <property type="nucleotide sequence ID" value="XM_025516679.1"/>
</dbReference>
<evidence type="ECO:0000313" key="2">
    <source>
        <dbReference type="Proteomes" id="UP000245783"/>
    </source>
</evidence>
<proteinExistence type="predicted"/>